<name>A0A2D0NI70_FLAN2</name>
<dbReference type="Gene3D" id="1.50.10.100">
    <property type="entry name" value="Chondroitin AC/alginate lyase"/>
    <property type="match status" value="1"/>
</dbReference>
<reference evidence="4 5" key="1">
    <citation type="submission" date="2017-10" db="EMBL/GenBank/DDBJ databases">
        <title>The draft genome sequence of Lewinella nigricans NBRC 102662.</title>
        <authorList>
            <person name="Wang K."/>
        </authorList>
    </citation>
    <scope>NUCLEOTIDE SEQUENCE [LARGE SCALE GENOMIC DNA]</scope>
    <source>
        <strain evidence="4 5">NBRC 102662</strain>
    </source>
</reference>
<feature type="signal peptide" evidence="2">
    <location>
        <begin position="1"/>
        <end position="20"/>
    </location>
</feature>
<dbReference type="Pfam" id="PF07940">
    <property type="entry name" value="Hepar_II_III_C"/>
    <property type="match status" value="1"/>
</dbReference>
<evidence type="ECO:0000256" key="2">
    <source>
        <dbReference type="SAM" id="SignalP"/>
    </source>
</evidence>
<organism evidence="4 5">
    <name type="scientific">Flavilitoribacter nigricans (strain ATCC 23147 / DSM 23189 / NBRC 102662 / NCIMB 1420 / SS-2)</name>
    <name type="common">Lewinella nigricans</name>
    <dbReference type="NCBI Taxonomy" id="1122177"/>
    <lineage>
        <taxon>Bacteria</taxon>
        <taxon>Pseudomonadati</taxon>
        <taxon>Bacteroidota</taxon>
        <taxon>Saprospiria</taxon>
        <taxon>Saprospirales</taxon>
        <taxon>Lewinellaceae</taxon>
        <taxon>Flavilitoribacter</taxon>
    </lineage>
</organism>
<feature type="domain" description="Heparinase II/III-like C-terminal" evidence="3">
    <location>
        <begin position="414"/>
        <end position="594"/>
    </location>
</feature>
<dbReference type="SUPFAM" id="SSF48230">
    <property type="entry name" value="Chondroitin AC/alginate lyase"/>
    <property type="match status" value="1"/>
</dbReference>
<dbReference type="InterPro" id="IPR012480">
    <property type="entry name" value="Hepar_II_III_C"/>
</dbReference>
<dbReference type="GO" id="GO:0016829">
    <property type="term" value="F:lyase activity"/>
    <property type="evidence" value="ECO:0007669"/>
    <property type="project" value="InterPro"/>
</dbReference>
<dbReference type="InterPro" id="IPR008929">
    <property type="entry name" value="Chondroitin_lyas"/>
</dbReference>
<proteinExistence type="predicted"/>
<dbReference type="EMBL" id="PDUD01000002">
    <property type="protein sequence ID" value="PHN08157.1"/>
    <property type="molecule type" value="Genomic_DNA"/>
</dbReference>
<evidence type="ECO:0000313" key="4">
    <source>
        <dbReference type="EMBL" id="PHN08157.1"/>
    </source>
</evidence>
<sequence length="642" mass="73661">MRKYILILLVMCGGVLSMQATESKDLLKKAVSKAELKDLLIRDQEWVPYPDYQDRAGWEALTADFKGELIHNGEEFLDYAWQVVELSDFLEYERSGNRNIMQDPFGANNNAMMALVLAELAEGKGRFLDQIMNGTWLACEMTTWVLSAHLPAYQTNKRSVPDPNEFTIDLTAGDLGSFYSWVYYFFKAEFDKVSPIIATRLRQNLQERILDVYMNRSDFWWQAFDLQPGGLVNNWNPWCNSNVLLTFLLLENDPDKLTDGVYRTLISADEFVNYTHEDGACEEGPSYWGHAAGKMYDYLDILYLATGGKVSIFDAPIIKNMGEYIARSYVGDGWVVNFADASARGGGEASVIYRYGKSVDSPLMRQFAAYLFERNEREHHIPRGRDIFRALESIRLAEGLEQTRAALPEFNHTWYPETEFCYLKNEAGFFFAAKGGYNNESHNHNDVGSFSLYYQNTPFFIDVGVGTYTRKTFSSERYDIWTMQSNYHNLPLINGVAQKNGREYRSKDVQFDPKQSSFSLDISGAYPEAAGVKTWRRTYELEADKLLIEDDFQLETAAEPNTLHFLTWSEPEITADGTVRLQRDGKTLILTYAAKQFKPEVEKIDVDDVRLTRVWGETVYRFSLVATKVEKRGRYRLAIGVE</sequence>
<gene>
    <name evidence="4" type="ORF">CRP01_02215</name>
</gene>
<dbReference type="Proteomes" id="UP000223913">
    <property type="component" value="Unassembled WGS sequence"/>
</dbReference>
<keyword evidence="5" id="KW-1185">Reference proteome</keyword>
<evidence type="ECO:0000313" key="5">
    <source>
        <dbReference type="Proteomes" id="UP000223913"/>
    </source>
</evidence>
<accession>A0A2D0NI70</accession>
<dbReference type="GO" id="GO:0030313">
    <property type="term" value="C:cell envelope"/>
    <property type="evidence" value="ECO:0007669"/>
    <property type="project" value="UniProtKB-SubCell"/>
</dbReference>
<comment type="caution">
    <text evidence="4">The sequence shown here is derived from an EMBL/GenBank/DDBJ whole genome shotgun (WGS) entry which is preliminary data.</text>
</comment>
<keyword evidence="2" id="KW-0732">Signal</keyword>
<dbReference type="RefSeq" id="WP_099148360.1">
    <property type="nucleotide sequence ID" value="NZ_PDUD01000002.1"/>
</dbReference>
<feature type="chain" id="PRO_5012429191" evidence="2">
    <location>
        <begin position="21"/>
        <end position="642"/>
    </location>
</feature>
<comment type="subcellular location">
    <subcellularLocation>
        <location evidence="1">Cell envelope</location>
    </subcellularLocation>
</comment>
<evidence type="ECO:0000256" key="1">
    <source>
        <dbReference type="ARBA" id="ARBA00004196"/>
    </source>
</evidence>
<protein>
    <submittedName>
        <fullName evidence="4">Heparinase</fullName>
    </submittedName>
</protein>
<dbReference type="OrthoDB" id="9793856at2"/>
<dbReference type="AlphaFoldDB" id="A0A2D0NI70"/>
<evidence type="ECO:0000259" key="3">
    <source>
        <dbReference type="Pfam" id="PF07940"/>
    </source>
</evidence>
<dbReference type="Gene3D" id="2.70.98.70">
    <property type="match status" value="1"/>
</dbReference>